<name>A0AAV7R9E1_PLEWA</name>
<proteinExistence type="predicted"/>
<organism evidence="1 2">
    <name type="scientific">Pleurodeles waltl</name>
    <name type="common">Iberian ribbed newt</name>
    <dbReference type="NCBI Taxonomy" id="8319"/>
    <lineage>
        <taxon>Eukaryota</taxon>
        <taxon>Metazoa</taxon>
        <taxon>Chordata</taxon>
        <taxon>Craniata</taxon>
        <taxon>Vertebrata</taxon>
        <taxon>Euteleostomi</taxon>
        <taxon>Amphibia</taxon>
        <taxon>Batrachia</taxon>
        <taxon>Caudata</taxon>
        <taxon>Salamandroidea</taxon>
        <taxon>Salamandridae</taxon>
        <taxon>Pleurodelinae</taxon>
        <taxon>Pleurodeles</taxon>
    </lineage>
</organism>
<sequence length="122" mass="13826">MEGINPRRQKRTDTGEEIVKLVATSFLLENCQKQVENKGKERQRRFKLKWERRRRGRRLLDKRQALGGCKLGRDGKWKADNGGREAELLPGPGPCSCKREIENFSDICVKCGGASDEPRGAA</sequence>
<dbReference type="AlphaFoldDB" id="A0AAV7R9E1"/>
<accession>A0AAV7R9E1</accession>
<comment type="caution">
    <text evidence="1">The sequence shown here is derived from an EMBL/GenBank/DDBJ whole genome shotgun (WGS) entry which is preliminary data.</text>
</comment>
<evidence type="ECO:0000313" key="1">
    <source>
        <dbReference type="EMBL" id="KAJ1148307.1"/>
    </source>
</evidence>
<reference evidence="1" key="1">
    <citation type="journal article" date="2022" name="bioRxiv">
        <title>Sequencing and chromosome-scale assembly of the giantPleurodeles waltlgenome.</title>
        <authorList>
            <person name="Brown T."/>
            <person name="Elewa A."/>
            <person name="Iarovenko S."/>
            <person name="Subramanian E."/>
            <person name="Araus A.J."/>
            <person name="Petzold A."/>
            <person name="Susuki M."/>
            <person name="Suzuki K.-i.T."/>
            <person name="Hayashi T."/>
            <person name="Toyoda A."/>
            <person name="Oliveira C."/>
            <person name="Osipova E."/>
            <person name="Leigh N.D."/>
            <person name="Simon A."/>
            <person name="Yun M.H."/>
        </authorList>
    </citation>
    <scope>NUCLEOTIDE SEQUENCE</scope>
    <source>
        <strain evidence="1">20211129_DDA</strain>
        <tissue evidence="1">Liver</tissue>
    </source>
</reference>
<dbReference type="Proteomes" id="UP001066276">
    <property type="component" value="Chromosome 5"/>
</dbReference>
<gene>
    <name evidence="1" type="ORF">NDU88_001144</name>
</gene>
<protein>
    <submittedName>
        <fullName evidence="1">Uncharacterized protein</fullName>
    </submittedName>
</protein>
<evidence type="ECO:0000313" key="2">
    <source>
        <dbReference type="Proteomes" id="UP001066276"/>
    </source>
</evidence>
<keyword evidence="2" id="KW-1185">Reference proteome</keyword>
<dbReference type="EMBL" id="JANPWB010000009">
    <property type="protein sequence ID" value="KAJ1148307.1"/>
    <property type="molecule type" value="Genomic_DNA"/>
</dbReference>